<dbReference type="RefSeq" id="WP_172610754.1">
    <property type="nucleotide sequence ID" value="NZ_CP053746.1"/>
</dbReference>
<keyword evidence="2" id="KW-1185">Reference proteome</keyword>
<evidence type="ECO:0000313" key="2">
    <source>
        <dbReference type="Proteomes" id="UP000501989"/>
    </source>
</evidence>
<dbReference type="Proteomes" id="UP000501989">
    <property type="component" value="Chromosome"/>
</dbReference>
<gene>
    <name evidence="1" type="ORF">FX982_02349</name>
</gene>
<evidence type="ECO:0000313" key="1">
    <source>
        <dbReference type="EMBL" id="QKF51388.1"/>
    </source>
</evidence>
<protein>
    <submittedName>
        <fullName evidence="1">Uncharacterized protein</fullName>
    </submittedName>
</protein>
<sequence>MTTHLIEYDDVAYLGFNIGYLEKLPEYIEAFKIKLDLVPEAEYGKYMEPVMDQTVAAARKGSPFWSARAKQIRALHEDTKKTLTDMITVLDSNPFDSRIAQLTQDTLRHGAEFKRQQEECEGIIECAMQTIPRFMDFMNVRTYEYAERKGLLVKGQSSKVPQTLSSAITDESSLASARSSLEWHRRAYNTTILSAGNIGAYCSRLSGLLNATVREIQALKANQPARGMAVSCQSAASSAREAQRLIHHTFDNILRFSI</sequence>
<name>A0A6M8MRP0_9PSED</name>
<accession>A0A6M8MRP0</accession>
<dbReference type="EMBL" id="CP053746">
    <property type="protein sequence ID" value="QKF51388.1"/>
    <property type="molecule type" value="Genomic_DNA"/>
</dbReference>
<dbReference type="AlphaFoldDB" id="A0A6M8MRP0"/>
<dbReference type="KEGG" id="pgg:FX982_02349"/>
<organism evidence="1 2">
    <name type="scientific">Pseudomonas graminis</name>
    <dbReference type="NCBI Taxonomy" id="158627"/>
    <lineage>
        <taxon>Bacteria</taxon>
        <taxon>Pseudomonadati</taxon>
        <taxon>Pseudomonadota</taxon>
        <taxon>Gammaproteobacteria</taxon>
        <taxon>Pseudomonadales</taxon>
        <taxon>Pseudomonadaceae</taxon>
        <taxon>Pseudomonas</taxon>
    </lineage>
</organism>
<reference evidence="2" key="1">
    <citation type="submission" date="2019-12" db="EMBL/GenBank/DDBJ databases">
        <title>Endophytic bacteria associated with Panax ginseng seedlings.</title>
        <authorList>
            <person name="Park J.M."/>
            <person name="Shin R."/>
            <person name="Jo S.H."/>
        </authorList>
    </citation>
    <scope>NUCLEOTIDE SEQUENCE [LARGE SCALE GENOMIC DNA]</scope>
    <source>
        <strain evidence="2">PgKB30</strain>
    </source>
</reference>
<proteinExistence type="predicted"/>